<keyword evidence="1" id="KW-1133">Transmembrane helix</keyword>
<accession>A0AB39VGH8</accession>
<feature type="transmembrane region" description="Helical" evidence="1">
    <location>
        <begin position="396"/>
        <end position="412"/>
    </location>
</feature>
<feature type="transmembrane region" description="Helical" evidence="1">
    <location>
        <begin position="440"/>
        <end position="460"/>
    </location>
</feature>
<keyword evidence="1" id="KW-0472">Membrane</keyword>
<reference evidence="3" key="1">
    <citation type="submission" date="2024-07" db="EMBL/GenBank/DDBJ databases">
        <authorList>
            <person name="Li X.-J."/>
            <person name="Wang X."/>
        </authorList>
    </citation>
    <scope>NUCLEOTIDE SEQUENCE</scope>
    <source>
        <strain evidence="3">HSP-334</strain>
    </source>
</reference>
<evidence type="ECO:0000256" key="1">
    <source>
        <dbReference type="SAM" id="Phobius"/>
    </source>
</evidence>
<protein>
    <submittedName>
        <fullName evidence="3">DUF2207 domain-containing protein</fullName>
    </submittedName>
</protein>
<dbReference type="RefSeq" id="WP_369711400.1">
    <property type="nucleotide sequence ID" value="NZ_CP165644.1"/>
</dbReference>
<keyword evidence="1" id="KW-0812">Transmembrane</keyword>
<feature type="domain" description="DUF2207" evidence="2">
    <location>
        <begin position="24"/>
        <end position="205"/>
    </location>
</feature>
<dbReference type="KEGG" id="lrug:AB8B22_01745"/>
<feature type="transmembrane region" description="Helical" evidence="1">
    <location>
        <begin position="419"/>
        <end position="434"/>
    </location>
</feature>
<dbReference type="Pfam" id="PF09972">
    <property type="entry name" value="DUF2207"/>
    <property type="match status" value="1"/>
</dbReference>
<gene>
    <name evidence="3" type="ORF">AB8B22_01745</name>
</gene>
<evidence type="ECO:0000313" key="3">
    <source>
        <dbReference type="EMBL" id="XDU67159.1"/>
    </source>
</evidence>
<feature type="transmembrane region" description="Helical" evidence="1">
    <location>
        <begin position="240"/>
        <end position="265"/>
    </location>
</feature>
<dbReference type="AlphaFoldDB" id="A0AB39VGH8"/>
<proteinExistence type="predicted"/>
<sequence>MKKIKISRIFFLFLIFPIFLFGESIKNYDVFITIQKDGILNISENINYNFDGRQKHGIYRKIPLKFGSEVEVFNVLKNSKKENFDIFDEAEYKIIKIGKQDVLLENGIYNYQIDYKMKKAITEYGNQYEIYFNGIGQEWGVPIEKANIVIKMENGKLYENGENSNFEVYTGKKGERNQNFEARMENGEIFISNLTRLNENEGISFIIHLDKNKFDKNILNQINNEAQRSFEKERNDFKNLALRGISLVIGFIILMVLSVYVWVYYLKAKNTKYFDEELSPVEVAYLSGNDNLEKLTEVAILSLLKKKCISIKEKTMKMIFISEKDELPEEEKIILEAIRNNYQKEDKFYEKSLEMKKMLEKKYRNLKKDSKKYYFPFFLGVIILSILFFTTTFENLSIYIGFFIFFAVSYFISLDKLSYFRIIPIFFIGILLFNDISKNILYILEIIYFWGLFEVFNYIFKNNSSIKKWIDELKKYIEDKIFKNSWEMDRFERRRIYDIILPYSVALHQNRRVSQCFIKEFGEEEYKNQNVNFFSNNLIINEVQKTFDAVRVKWGKIASKNKRFGSGRSFGGSSGGGFGGGGGGSW</sequence>
<evidence type="ECO:0000259" key="2">
    <source>
        <dbReference type="Pfam" id="PF09972"/>
    </source>
</evidence>
<name>A0AB39VGH8_9FUSO</name>
<dbReference type="InterPro" id="IPR018702">
    <property type="entry name" value="DUF2207"/>
</dbReference>
<organism evidence="3">
    <name type="scientific">Leptotrichia rugosa</name>
    <dbReference type="NCBI Taxonomy" id="3239302"/>
    <lineage>
        <taxon>Bacteria</taxon>
        <taxon>Fusobacteriati</taxon>
        <taxon>Fusobacteriota</taxon>
        <taxon>Fusobacteriia</taxon>
        <taxon>Fusobacteriales</taxon>
        <taxon>Leptotrichiaceae</taxon>
        <taxon>Leptotrichia</taxon>
    </lineage>
</organism>
<feature type="transmembrane region" description="Helical" evidence="1">
    <location>
        <begin position="373"/>
        <end position="390"/>
    </location>
</feature>
<dbReference type="EMBL" id="CP165644">
    <property type="protein sequence ID" value="XDU67159.1"/>
    <property type="molecule type" value="Genomic_DNA"/>
</dbReference>